<gene>
    <name evidence="2" type="ORF">fugu_015176</name>
</gene>
<feature type="compositionally biased region" description="Basic residues" evidence="1">
    <location>
        <begin position="8"/>
        <end position="18"/>
    </location>
</feature>
<accession>A0A4Z2BZZ1</accession>
<reference evidence="2 3" key="1">
    <citation type="submission" date="2019-04" db="EMBL/GenBank/DDBJ databases">
        <title>The sequence and de novo assembly of Takifugu bimaculatus genome using PacBio and Hi-C technologies.</title>
        <authorList>
            <person name="Xu P."/>
            <person name="Liu B."/>
            <person name="Zhou Z."/>
        </authorList>
    </citation>
    <scope>NUCLEOTIDE SEQUENCE [LARGE SCALE GENOMIC DNA]</scope>
    <source>
        <strain evidence="2">TB-2018</strain>
        <tissue evidence="2">Muscle</tissue>
    </source>
</reference>
<evidence type="ECO:0000313" key="2">
    <source>
        <dbReference type="EMBL" id="TNM97020.1"/>
    </source>
</evidence>
<comment type="caution">
    <text evidence="2">The sequence shown here is derived from an EMBL/GenBank/DDBJ whole genome shotgun (WGS) entry which is preliminary data.</text>
</comment>
<proteinExistence type="predicted"/>
<evidence type="ECO:0000313" key="3">
    <source>
        <dbReference type="Proteomes" id="UP000516260"/>
    </source>
</evidence>
<name>A0A4Z2BZZ1_9TELE</name>
<sequence length="120" mass="13392">MATTERRSIKKRIRRHRESIKTIKTQSRTSQTEHRREQTSLEMRFKGWRRGRRSNLREPSGGGAEFQPPSGKPPSPDGQGGGGAKPSGNGQAYWEPVLGRAAGQSPRGWLSLASRACFLY</sequence>
<protein>
    <submittedName>
        <fullName evidence="2">Uncharacterized protein</fullName>
    </submittedName>
</protein>
<dbReference type="AlphaFoldDB" id="A0A4Z2BZZ1"/>
<feature type="region of interest" description="Disordered" evidence="1">
    <location>
        <begin position="1"/>
        <end position="93"/>
    </location>
</feature>
<organism evidence="2 3">
    <name type="scientific">Takifugu bimaculatus</name>
    <dbReference type="NCBI Taxonomy" id="433685"/>
    <lineage>
        <taxon>Eukaryota</taxon>
        <taxon>Metazoa</taxon>
        <taxon>Chordata</taxon>
        <taxon>Craniata</taxon>
        <taxon>Vertebrata</taxon>
        <taxon>Euteleostomi</taxon>
        <taxon>Actinopterygii</taxon>
        <taxon>Neopterygii</taxon>
        <taxon>Teleostei</taxon>
        <taxon>Neoteleostei</taxon>
        <taxon>Acanthomorphata</taxon>
        <taxon>Eupercaria</taxon>
        <taxon>Tetraodontiformes</taxon>
        <taxon>Tetradontoidea</taxon>
        <taxon>Tetraodontidae</taxon>
        <taxon>Takifugu</taxon>
    </lineage>
</organism>
<keyword evidence="3" id="KW-1185">Reference proteome</keyword>
<evidence type="ECO:0000256" key="1">
    <source>
        <dbReference type="SAM" id="MobiDB-lite"/>
    </source>
</evidence>
<dbReference type="Proteomes" id="UP000516260">
    <property type="component" value="Chromosome 16"/>
</dbReference>
<dbReference type="EMBL" id="SWLE01000008">
    <property type="protein sequence ID" value="TNM97020.1"/>
    <property type="molecule type" value="Genomic_DNA"/>
</dbReference>
<feature type="compositionally biased region" description="Basic and acidic residues" evidence="1">
    <location>
        <begin position="31"/>
        <end position="45"/>
    </location>
</feature>